<dbReference type="GO" id="GO:0030170">
    <property type="term" value="F:pyridoxal phosphate binding"/>
    <property type="evidence" value="ECO:0007669"/>
    <property type="project" value="InterPro"/>
</dbReference>
<keyword evidence="4" id="KW-0028">Amino-acid biosynthesis</keyword>
<name>A0A1I5UZ63_9FIRM</name>
<dbReference type="PROSITE" id="PS00868">
    <property type="entry name" value="CYS_MET_METAB_PP"/>
    <property type="match status" value="1"/>
</dbReference>
<evidence type="ECO:0000313" key="10">
    <source>
        <dbReference type="EMBL" id="SFQ00472.1"/>
    </source>
</evidence>
<dbReference type="RefSeq" id="WP_092282206.1">
    <property type="nucleotide sequence ID" value="NZ_FOXR01000009.1"/>
</dbReference>
<evidence type="ECO:0000256" key="2">
    <source>
        <dbReference type="ARBA" id="ARBA00009077"/>
    </source>
</evidence>
<gene>
    <name evidence="10" type="ORF">SAMN05444406_10923</name>
</gene>
<evidence type="ECO:0000256" key="8">
    <source>
        <dbReference type="PIRSR" id="PIRSR001434-2"/>
    </source>
</evidence>
<dbReference type="PANTHER" id="PTHR11808">
    <property type="entry name" value="TRANS-SULFURATION ENZYME FAMILY MEMBER"/>
    <property type="match status" value="1"/>
</dbReference>
<dbReference type="STRING" id="937334.SAMN05444406_10923"/>
<dbReference type="Pfam" id="PF01053">
    <property type="entry name" value="Cys_Met_Meta_PP"/>
    <property type="match status" value="1"/>
</dbReference>
<dbReference type="InterPro" id="IPR015422">
    <property type="entry name" value="PyrdxlP-dep_Trfase_small"/>
</dbReference>
<dbReference type="Gene3D" id="3.40.640.10">
    <property type="entry name" value="Type I PLP-dependent aspartate aminotransferase-like (Major domain)"/>
    <property type="match status" value="1"/>
</dbReference>
<protein>
    <recommendedName>
        <fullName evidence="3">cysteine-S-conjugate beta-lyase</fullName>
        <ecNumber evidence="3">4.4.1.13</ecNumber>
    </recommendedName>
</protein>
<organism evidence="10 11">
    <name type="scientific">Caldicoprobacter faecalis</name>
    <dbReference type="NCBI Taxonomy" id="937334"/>
    <lineage>
        <taxon>Bacteria</taxon>
        <taxon>Bacillati</taxon>
        <taxon>Bacillota</taxon>
        <taxon>Clostridia</taxon>
        <taxon>Caldicoprobacterales</taxon>
        <taxon>Caldicoprobacteraceae</taxon>
        <taxon>Caldicoprobacter</taxon>
    </lineage>
</organism>
<dbReference type="PANTHER" id="PTHR11808:SF50">
    <property type="entry name" value="CYSTATHIONINE BETA-LYASE"/>
    <property type="match status" value="1"/>
</dbReference>
<keyword evidence="7 10" id="KW-0456">Lyase</keyword>
<dbReference type="EMBL" id="FOXR01000009">
    <property type="protein sequence ID" value="SFQ00472.1"/>
    <property type="molecule type" value="Genomic_DNA"/>
</dbReference>
<comment type="cofactor">
    <cofactor evidence="1 9">
        <name>pyridoxal 5'-phosphate</name>
        <dbReference type="ChEBI" id="CHEBI:597326"/>
    </cofactor>
</comment>
<dbReference type="SUPFAM" id="SSF53383">
    <property type="entry name" value="PLP-dependent transferases"/>
    <property type="match status" value="1"/>
</dbReference>
<evidence type="ECO:0000256" key="3">
    <source>
        <dbReference type="ARBA" id="ARBA00012224"/>
    </source>
</evidence>
<reference evidence="10 11" key="1">
    <citation type="submission" date="2016-10" db="EMBL/GenBank/DDBJ databases">
        <authorList>
            <person name="de Groot N.N."/>
        </authorList>
    </citation>
    <scope>NUCLEOTIDE SEQUENCE [LARGE SCALE GENOMIC DNA]</scope>
    <source>
        <strain evidence="10 11">DSM 20678</strain>
    </source>
</reference>
<dbReference type="GO" id="GO:0047804">
    <property type="term" value="F:cysteine-S-conjugate beta-lyase activity"/>
    <property type="evidence" value="ECO:0007669"/>
    <property type="project" value="UniProtKB-EC"/>
</dbReference>
<evidence type="ECO:0000256" key="9">
    <source>
        <dbReference type="RuleBase" id="RU362118"/>
    </source>
</evidence>
<dbReference type="InterPro" id="IPR054542">
    <property type="entry name" value="Cys_met_metab_PP"/>
</dbReference>
<accession>A0A1I5UZ63</accession>
<dbReference type="InterPro" id="IPR015421">
    <property type="entry name" value="PyrdxlP-dep_Trfase_major"/>
</dbReference>
<dbReference type="InterPro" id="IPR015424">
    <property type="entry name" value="PyrdxlP-dep_Trfase"/>
</dbReference>
<sequence length="377" mass="41671">MRFATKLIHNGNEMDKNTGALSIPIYQVSTYHLRDIDQPQEYEYSRSGNPTRKALEETIAILEGGDKGFAFASGMAAISSVLSIFSSGDHIIVSQDVYGGTHRIITSFFARYHLSASFVDTTDIDAVKKSITPNTRAIYVETPSNPLLKITDLRSIVKIAREHNLITIIDNTFMSPYLQRPIELGFDIVIHSATKFIGGHSDVIGGLVVVKGAELSQRIYSVQNGFGAILGPQDSWLLLRGLKTLKVRLDYQQDSAQKLAEYLQKNKNVKQVYYPGLQNHEGRDIHYSQADGAGAVLSFKTIDAEKAKSFMKKIKLAAVAASLGGIETIVSYPVKMSHAAVPKSERERLGITDDLIRVSVGLEDIEDLIEDFEKALY</sequence>
<dbReference type="FunFam" id="3.40.640.10:FF:000009">
    <property type="entry name" value="Cystathionine gamma-synthase homolog"/>
    <property type="match status" value="1"/>
</dbReference>
<dbReference type="GO" id="GO:0005737">
    <property type="term" value="C:cytoplasm"/>
    <property type="evidence" value="ECO:0007669"/>
    <property type="project" value="TreeGrafter"/>
</dbReference>
<dbReference type="EC" id="4.4.1.13" evidence="3"/>
<evidence type="ECO:0000313" key="11">
    <source>
        <dbReference type="Proteomes" id="UP000198577"/>
    </source>
</evidence>
<evidence type="ECO:0000256" key="5">
    <source>
        <dbReference type="ARBA" id="ARBA00022898"/>
    </source>
</evidence>
<evidence type="ECO:0000256" key="4">
    <source>
        <dbReference type="ARBA" id="ARBA00022605"/>
    </source>
</evidence>
<keyword evidence="6" id="KW-0486">Methionine biosynthesis</keyword>
<proteinExistence type="inferred from homology"/>
<dbReference type="GO" id="GO:0009086">
    <property type="term" value="P:methionine biosynthetic process"/>
    <property type="evidence" value="ECO:0007669"/>
    <property type="project" value="UniProtKB-KW"/>
</dbReference>
<keyword evidence="11" id="KW-1185">Reference proteome</keyword>
<dbReference type="FunFam" id="3.90.1150.10:FF:000033">
    <property type="entry name" value="Cystathionine gamma-synthase"/>
    <property type="match status" value="1"/>
</dbReference>
<evidence type="ECO:0000256" key="6">
    <source>
        <dbReference type="ARBA" id="ARBA00023167"/>
    </source>
</evidence>
<evidence type="ECO:0000256" key="7">
    <source>
        <dbReference type="ARBA" id="ARBA00023239"/>
    </source>
</evidence>
<dbReference type="PIRSF" id="PIRSF001434">
    <property type="entry name" value="CGS"/>
    <property type="match status" value="1"/>
</dbReference>
<dbReference type="AlphaFoldDB" id="A0A1I5UZ63"/>
<feature type="modified residue" description="N6-(pyridoxal phosphate)lysine" evidence="8">
    <location>
        <position position="195"/>
    </location>
</feature>
<dbReference type="Gene3D" id="3.90.1150.10">
    <property type="entry name" value="Aspartate Aminotransferase, domain 1"/>
    <property type="match status" value="1"/>
</dbReference>
<dbReference type="OrthoDB" id="9780685at2"/>
<dbReference type="Proteomes" id="UP000198577">
    <property type="component" value="Unassembled WGS sequence"/>
</dbReference>
<keyword evidence="5 8" id="KW-0663">Pyridoxal phosphate</keyword>
<dbReference type="InterPro" id="IPR000277">
    <property type="entry name" value="Cys/Met-Metab_PyrdxlP-dep_enz"/>
</dbReference>
<dbReference type="CDD" id="cd00614">
    <property type="entry name" value="CGS_like"/>
    <property type="match status" value="1"/>
</dbReference>
<comment type="similarity">
    <text evidence="2 9">Belongs to the trans-sulfuration enzymes family.</text>
</comment>
<evidence type="ECO:0000256" key="1">
    <source>
        <dbReference type="ARBA" id="ARBA00001933"/>
    </source>
</evidence>
<dbReference type="GO" id="GO:0019346">
    <property type="term" value="P:transsulfuration"/>
    <property type="evidence" value="ECO:0007669"/>
    <property type="project" value="InterPro"/>
</dbReference>